<accession>A0A4R6UHY7</accession>
<organism evidence="2 3">
    <name type="scientific">Actinorugispora endophytica</name>
    <dbReference type="NCBI Taxonomy" id="1605990"/>
    <lineage>
        <taxon>Bacteria</taxon>
        <taxon>Bacillati</taxon>
        <taxon>Actinomycetota</taxon>
        <taxon>Actinomycetes</taxon>
        <taxon>Streptosporangiales</taxon>
        <taxon>Nocardiopsidaceae</taxon>
        <taxon>Actinorugispora</taxon>
    </lineage>
</organism>
<dbReference type="GO" id="GO:0016747">
    <property type="term" value="F:acyltransferase activity, transferring groups other than amino-acyl groups"/>
    <property type="evidence" value="ECO:0007669"/>
    <property type="project" value="InterPro"/>
</dbReference>
<comment type="caution">
    <text evidence="2">The sequence shown here is derived from an EMBL/GenBank/DDBJ whole genome shotgun (WGS) entry which is preliminary data.</text>
</comment>
<dbReference type="EMBL" id="SNYN01000030">
    <property type="protein sequence ID" value="TDQ45646.1"/>
    <property type="molecule type" value="Genomic_DNA"/>
</dbReference>
<dbReference type="PROSITE" id="PS51186">
    <property type="entry name" value="GNAT"/>
    <property type="match status" value="1"/>
</dbReference>
<dbReference type="Gene3D" id="3.40.630.30">
    <property type="match status" value="1"/>
</dbReference>
<keyword evidence="2" id="KW-0808">Transferase</keyword>
<protein>
    <submittedName>
        <fullName evidence="2">Acetyltransferase (GNAT) family protein</fullName>
    </submittedName>
</protein>
<evidence type="ECO:0000313" key="3">
    <source>
        <dbReference type="Proteomes" id="UP000295281"/>
    </source>
</evidence>
<keyword evidence="3" id="KW-1185">Reference proteome</keyword>
<sequence>MPGSYADNAAALWTGLGPDHTEVLHDAPEAVVLRIPRRGLVRTVLRDPLEELPGTVRGILDAGGPRVVEDPFGALGDAWTTGAETADLTVMARPPAPVRPAPPKADLEIVRVADRRALEEAESTIVYGFPYRDLWPYTPGLLLPPEALDAPGLRVWLARRQRVPAAACCTYDDGATVGVYWVATLPEQRGRGIARAVLAAALADHQDREVVLTATPAGVPLYADLGFGEVSGARWHSWR</sequence>
<dbReference type="InterPro" id="IPR016181">
    <property type="entry name" value="Acyl_CoA_acyltransferase"/>
</dbReference>
<dbReference type="RefSeq" id="WP_133743462.1">
    <property type="nucleotide sequence ID" value="NZ_SNYN01000030.1"/>
</dbReference>
<dbReference type="InterPro" id="IPR000182">
    <property type="entry name" value="GNAT_dom"/>
</dbReference>
<feature type="domain" description="N-acetyltransferase" evidence="1">
    <location>
        <begin position="96"/>
        <end position="239"/>
    </location>
</feature>
<evidence type="ECO:0000259" key="1">
    <source>
        <dbReference type="PROSITE" id="PS51186"/>
    </source>
</evidence>
<evidence type="ECO:0000313" key="2">
    <source>
        <dbReference type="EMBL" id="TDQ45646.1"/>
    </source>
</evidence>
<dbReference type="SUPFAM" id="SSF55729">
    <property type="entry name" value="Acyl-CoA N-acyltransferases (Nat)"/>
    <property type="match status" value="1"/>
</dbReference>
<dbReference type="OrthoDB" id="4966223at2"/>
<reference evidence="2 3" key="1">
    <citation type="submission" date="2019-03" db="EMBL/GenBank/DDBJ databases">
        <title>Genomic Encyclopedia of Type Strains, Phase IV (KMG-IV): sequencing the most valuable type-strain genomes for metagenomic binning, comparative biology and taxonomic classification.</title>
        <authorList>
            <person name="Goeker M."/>
        </authorList>
    </citation>
    <scope>NUCLEOTIDE SEQUENCE [LARGE SCALE GENOMIC DNA]</scope>
    <source>
        <strain evidence="2 3">DSM 46770</strain>
    </source>
</reference>
<gene>
    <name evidence="2" type="ORF">EV190_13045</name>
</gene>
<dbReference type="AlphaFoldDB" id="A0A4R6UHY7"/>
<dbReference type="Proteomes" id="UP000295281">
    <property type="component" value="Unassembled WGS sequence"/>
</dbReference>
<name>A0A4R6UHY7_9ACTN</name>
<dbReference type="Pfam" id="PF13508">
    <property type="entry name" value="Acetyltransf_7"/>
    <property type="match status" value="1"/>
</dbReference>
<proteinExistence type="predicted"/>